<keyword evidence="1" id="KW-0732">Signal</keyword>
<dbReference type="InterPro" id="IPR017853">
    <property type="entry name" value="GH"/>
</dbReference>
<dbReference type="InterPro" id="IPR013785">
    <property type="entry name" value="Aldolase_TIM"/>
</dbReference>
<accession>A0A372IW64</accession>
<gene>
    <name evidence="2" type="ORF">D0Y96_03570</name>
</gene>
<evidence type="ECO:0000256" key="1">
    <source>
        <dbReference type="SAM" id="SignalP"/>
    </source>
</evidence>
<protein>
    <submittedName>
        <fullName evidence="2">Enterotoxin</fullName>
    </submittedName>
</protein>
<comment type="caution">
    <text evidence="2">The sequence shown here is derived from an EMBL/GenBank/DDBJ whole genome shotgun (WGS) entry which is preliminary data.</text>
</comment>
<reference evidence="2 3" key="1">
    <citation type="submission" date="2018-08" db="EMBL/GenBank/DDBJ databases">
        <title>Acidipila sp. 4G-K13, an acidobacterium isolated from forest soil.</title>
        <authorList>
            <person name="Gao Z.-H."/>
            <person name="Qiu L.-H."/>
        </authorList>
    </citation>
    <scope>NUCLEOTIDE SEQUENCE [LARGE SCALE GENOMIC DNA]</scope>
    <source>
        <strain evidence="2 3">4G-K13</strain>
    </source>
</reference>
<organism evidence="2 3">
    <name type="scientific">Paracidobacterium acidisoli</name>
    <dbReference type="NCBI Taxonomy" id="2303751"/>
    <lineage>
        <taxon>Bacteria</taxon>
        <taxon>Pseudomonadati</taxon>
        <taxon>Acidobacteriota</taxon>
        <taxon>Terriglobia</taxon>
        <taxon>Terriglobales</taxon>
        <taxon>Acidobacteriaceae</taxon>
        <taxon>Paracidobacterium</taxon>
    </lineage>
</organism>
<evidence type="ECO:0000313" key="2">
    <source>
        <dbReference type="EMBL" id="RFU18633.1"/>
    </source>
</evidence>
<evidence type="ECO:0000313" key="3">
    <source>
        <dbReference type="Proteomes" id="UP000264702"/>
    </source>
</evidence>
<keyword evidence="3" id="KW-1185">Reference proteome</keyword>
<dbReference type="RefSeq" id="WP_117297929.1">
    <property type="nucleotide sequence ID" value="NZ_QVQT02000001.1"/>
</dbReference>
<dbReference type="Proteomes" id="UP000264702">
    <property type="component" value="Unassembled WGS sequence"/>
</dbReference>
<dbReference type="SUPFAM" id="SSF51445">
    <property type="entry name" value="(Trans)glycosidases"/>
    <property type="match status" value="1"/>
</dbReference>
<proteinExistence type="predicted"/>
<sequence length="652" mass="72823">MSAALRTSERHLLRVAAAALLSTALCFGQAPAKTTVANKALAAHLAASQGRPELVIDNLAAHRTVEIPRLFTVTLHDGSVLQPSGLTWTHPFAAESPDGADEKVVCADLHDPKSEADFHWCLLARPESNYLRERLTIHAPAHDLAITEVRLLDFHDADAHVAGSVKGSPVADDRMFFGFEHPLSWSRVEDGHVEAGITRVLPLQANQSVTYSAVIGTAQPGQMRRAFLAYIESERPRPYKPFLHYNSWYDIGFENRYSEADALDRIHAFGRELVEKRHVELDSFLFDDGWDNPNSFWGFNPGFPDGFTNVAKAAEEIHAGVGVWFSPWGGYEEQKRERVAFGRSHGYEIIKDGFALSGPKYYRDFSKACLEMVDRYNVNQFKFDGTGNADRVFPGSAFDSDFDAAIHLIHRIREEKKGIFINLTTGTYPSPFWLFYADSIWRSGEDHSFDGVGTPRQRWMTYRDEQTYRNIVQRGPLFPLNSLMLHGLIYAKQAKDLGTDPGHDFADEVESYFGSGTQLQEMYITPSLLSDADWNELAFAAKWSRSHSAILKDTHWIGGDPGRLQAYGWAAWAPSGWIITVRNPSNAAQDFSLNLRSALELPAGAASSFTVSEPFQAQGGSAAHWQAEKTVVLHLKPFEVRTFESEPSTARP</sequence>
<dbReference type="AlphaFoldDB" id="A0A372IW64"/>
<dbReference type="EMBL" id="QVQT01000001">
    <property type="protein sequence ID" value="RFU18633.1"/>
    <property type="molecule type" value="Genomic_DNA"/>
</dbReference>
<dbReference type="Gene3D" id="3.20.20.70">
    <property type="entry name" value="Aldolase class I"/>
    <property type="match status" value="1"/>
</dbReference>
<feature type="signal peptide" evidence="1">
    <location>
        <begin position="1"/>
        <end position="32"/>
    </location>
</feature>
<dbReference type="OrthoDB" id="3183911at2"/>
<feature type="chain" id="PRO_5017068057" evidence="1">
    <location>
        <begin position="33"/>
        <end position="652"/>
    </location>
</feature>
<name>A0A372IW64_9BACT</name>